<organism evidence="2 3">
    <name type="scientific">Petromyzon marinus</name>
    <name type="common">Sea lamprey</name>
    <dbReference type="NCBI Taxonomy" id="7757"/>
    <lineage>
        <taxon>Eukaryota</taxon>
        <taxon>Metazoa</taxon>
        <taxon>Chordata</taxon>
        <taxon>Craniata</taxon>
        <taxon>Vertebrata</taxon>
        <taxon>Cyclostomata</taxon>
        <taxon>Hyperoartia</taxon>
        <taxon>Petromyzontiformes</taxon>
        <taxon>Petromyzontidae</taxon>
        <taxon>Petromyzon</taxon>
    </lineage>
</organism>
<evidence type="ECO:0000313" key="3">
    <source>
        <dbReference type="RefSeq" id="XP_032820406.1"/>
    </source>
</evidence>
<evidence type="ECO:0000256" key="1">
    <source>
        <dbReference type="SAM" id="SignalP"/>
    </source>
</evidence>
<sequence length="103" mass="11706">MQMKVVAVVVVLVSMFVWAEARYAWDENVQAEEPDQVDQVRDILVSFMRSLTDKAQEGITQVQNNELAQQAGKQLKDGAHAVSQYSREFLTKLSEFWSKLGSQ</sequence>
<dbReference type="InterPro" id="IPR038195">
    <property type="entry name" value="Apo_CIII_sf"/>
</dbReference>
<feature type="chain" id="PRO_5042527842" evidence="1">
    <location>
        <begin position="22"/>
        <end position="103"/>
    </location>
</feature>
<gene>
    <name evidence="3" type="primary">LOC116948127</name>
</gene>
<feature type="signal peptide" evidence="1">
    <location>
        <begin position="1"/>
        <end position="21"/>
    </location>
</feature>
<dbReference type="Proteomes" id="UP001318040">
    <property type="component" value="Chromosome 32"/>
</dbReference>
<dbReference type="SUPFAM" id="SSF47162">
    <property type="entry name" value="Apolipoprotein"/>
    <property type="match status" value="1"/>
</dbReference>
<dbReference type="KEGG" id="pmrn:116948127"/>
<proteinExistence type="predicted"/>
<dbReference type="CTD" id="345"/>
<dbReference type="Gene3D" id="6.10.90.10">
    <property type="entry name" value="Apolipoprotein CIII"/>
    <property type="match status" value="1"/>
</dbReference>
<keyword evidence="1" id="KW-0732">Signal</keyword>
<name>A0AAJ7TLV2_PETMA</name>
<dbReference type="GeneID" id="116948127"/>
<reference evidence="3" key="1">
    <citation type="submission" date="2025-08" db="UniProtKB">
        <authorList>
            <consortium name="RefSeq"/>
        </authorList>
    </citation>
    <scope>IDENTIFICATION</scope>
    <source>
        <tissue evidence="3">Sperm</tissue>
    </source>
</reference>
<accession>A0AAJ7TLV2</accession>
<dbReference type="RefSeq" id="XP_032820406.1">
    <property type="nucleotide sequence ID" value="XM_032964515.1"/>
</dbReference>
<evidence type="ECO:0000313" key="2">
    <source>
        <dbReference type="Proteomes" id="UP001318040"/>
    </source>
</evidence>
<protein>
    <submittedName>
        <fullName evidence="3">Apolipoprotein C-III-like</fullName>
    </submittedName>
</protein>
<dbReference type="AlphaFoldDB" id="A0AAJ7TLV2"/>
<keyword evidence="2" id="KW-1185">Reference proteome</keyword>